<dbReference type="SUPFAM" id="SSF49785">
    <property type="entry name" value="Galactose-binding domain-like"/>
    <property type="match status" value="1"/>
</dbReference>
<dbReference type="InterPro" id="IPR008979">
    <property type="entry name" value="Galactose-bd-like_sf"/>
</dbReference>
<reference evidence="1" key="2">
    <citation type="journal article" date="2021" name="PeerJ">
        <title>Extensive microbial diversity within the chicken gut microbiome revealed by metagenomics and culture.</title>
        <authorList>
            <person name="Gilroy R."/>
            <person name="Ravi A."/>
            <person name="Getino M."/>
            <person name="Pursley I."/>
            <person name="Horton D.L."/>
            <person name="Alikhan N.F."/>
            <person name="Baker D."/>
            <person name="Gharbi K."/>
            <person name="Hall N."/>
            <person name="Watson M."/>
            <person name="Adriaenssens E.M."/>
            <person name="Foster-Nyarko E."/>
            <person name="Jarju S."/>
            <person name="Secka A."/>
            <person name="Antonio M."/>
            <person name="Oren A."/>
            <person name="Chaudhuri R.R."/>
            <person name="La Ragione R."/>
            <person name="Hildebrand F."/>
            <person name="Pallen M.J."/>
        </authorList>
    </citation>
    <scope>NUCLEOTIDE SEQUENCE</scope>
    <source>
        <strain evidence="1">ChiSjej5B23-6657</strain>
    </source>
</reference>
<evidence type="ECO:0000313" key="1">
    <source>
        <dbReference type="EMBL" id="HIR71402.1"/>
    </source>
</evidence>
<comment type="caution">
    <text evidence="1">The sequence shown here is derived from an EMBL/GenBank/DDBJ whole genome shotgun (WGS) entry which is preliminary data.</text>
</comment>
<feature type="non-terminal residue" evidence="1">
    <location>
        <position position="202"/>
    </location>
</feature>
<protein>
    <recommendedName>
        <fullName evidence="3">Bacterial alpha-L-rhamnosidase N-terminal domain-containing protein</fullName>
    </recommendedName>
</protein>
<gene>
    <name evidence="1" type="ORF">IAA55_08985</name>
</gene>
<dbReference type="EMBL" id="DVHM01000147">
    <property type="protein sequence ID" value="HIR71402.1"/>
    <property type="molecule type" value="Genomic_DNA"/>
</dbReference>
<name>A0A9D1JBF1_9FIRM</name>
<dbReference type="Gene3D" id="2.60.120.260">
    <property type="entry name" value="Galactose-binding domain-like"/>
    <property type="match status" value="1"/>
</dbReference>
<proteinExistence type="predicted"/>
<organism evidence="1 2">
    <name type="scientific">Candidatus Pullilachnospira gallistercoris</name>
    <dbReference type="NCBI Taxonomy" id="2840911"/>
    <lineage>
        <taxon>Bacteria</taxon>
        <taxon>Bacillati</taxon>
        <taxon>Bacillota</taxon>
        <taxon>Clostridia</taxon>
        <taxon>Lachnospirales</taxon>
        <taxon>Lachnospiraceae</taxon>
        <taxon>Lachnospiraceae incertae sedis</taxon>
        <taxon>Candidatus Pullilachnospira</taxon>
    </lineage>
</organism>
<accession>A0A9D1JBF1</accession>
<dbReference type="AlphaFoldDB" id="A0A9D1JBF1"/>
<dbReference type="Proteomes" id="UP000823912">
    <property type="component" value="Unassembled WGS sequence"/>
</dbReference>
<evidence type="ECO:0008006" key="3">
    <source>
        <dbReference type="Google" id="ProtNLM"/>
    </source>
</evidence>
<sequence>MWKKAKWIGLPEEEIREKQIYQGDMNGRFVYFRHSFTLGEDMVSTGKAGEGQARLTLDVTANSRYRLWVNGTAVQSGSCRGDRYRHYYETIDVSEYLVPGENVLAAQVLLCDHSYVKSQYGCDRAPLISVASLPSGHRLAVEGKVVAVPAAVGYSEETEPDVEKRKTAAEEKVLADVTTGTADWKVYLDDSFYLVAEPFISD</sequence>
<evidence type="ECO:0000313" key="2">
    <source>
        <dbReference type="Proteomes" id="UP000823912"/>
    </source>
</evidence>
<reference evidence="1" key="1">
    <citation type="submission" date="2020-10" db="EMBL/GenBank/DDBJ databases">
        <authorList>
            <person name="Gilroy R."/>
        </authorList>
    </citation>
    <scope>NUCLEOTIDE SEQUENCE</scope>
    <source>
        <strain evidence="1">ChiSjej5B23-6657</strain>
    </source>
</reference>